<accession>A0ACC2NQ57</accession>
<comment type="caution">
    <text evidence="1">The sequence shown here is derived from an EMBL/GenBank/DDBJ whole genome shotgun (WGS) entry which is preliminary data.</text>
</comment>
<name>A0ACC2NQ57_9HYME</name>
<protein>
    <submittedName>
        <fullName evidence="1">Uncharacterized protein</fullName>
    </submittedName>
</protein>
<evidence type="ECO:0000313" key="1">
    <source>
        <dbReference type="EMBL" id="KAJ8673325.1"/>
    </source>
</evidence>
<gene>
    <name evidence="1" type="ORF">QAD02_004587</name>
</gene>
<keyword evidence="2" id="KW-1185">Reference proteome</keyword>
<proteinExistence type="predicted"/>
<dbReference type="Proteomes" id="UP001239111">
    <property type="component" value="Chromosome 3"/>
</dbReference>
<evidence type="ECO:0000313" key="2">
    <source>
        <dbReference type="Proteomes" id="UP001239111"/>
    </source>
</evidence>
<organism evidence="1 2">
    <name type="scientific">Eretmocerus hayati</name>
    <dbReference type="NCBI Taxonomy" id="131215"/>
    <lineage>
        <taxon>Eukaryota</taxon>
        <taxon>Metazoa</taxon>
        <taxon>Ecdysozoa</taxon>
        <taxon>Arthropoda</taxon>
        <taxon>Hexapoda</taxon>
        <taxon>Insecta</taxon>
        <taxon>Pterygota</taxon>
        <taxon>Neoptera</taxon>
        <taxon>Endopterygota</taxon>
        <taxon>Hymenoptera</taxon>
        <taxon>Apocrita</taxon>
        <taxon>Proctotrupomorpha</taxon>
        <taxon>Chalcidoidea</taxon>
        <taxon>Aphelinidae</taxon>
        <taxon>Aphelininae</taxon>
        <taxon>Eretmocerus</taxon>
    </lineage>
</organism>
<reference evidence="1" key="1">
    <citation type="submission" date="2023-04" db="EMBL/GenBank/DDBJ databases">
        <title>A chromosome-level genome assembly of the parasitoid wasp Eretmocerus hayati.</title>
        <authorList>
            <person name="Zhong Y."/>
            <person name="Liu S."/>
            <person name="Liu Y."/>
        </authorList>
    </citation>
    <scope>NUCLEOTIDE SEQUENCE</scope>
    <source>
        <strain evidence="1">ZJU_SS_LIU_2023</strain>
    </source>
</reference>
<dbReference type="EMBL" id="CM056743">
    <property type="protein sequence ID" value="KAJ8673325.1"/>
    <property type="molecule type" value="Genomic_DNA"/>
</dbReference>
<sequence length="397" mass="43667">MWHNQQPPQESMELGSCDKLNQESSSEHDSGFLSGCDSATHSCSSEFYSQSGLSETSEQAFKETNKMMDSGFDSSLSSSFTQLSLKANKDENLLGLDVDAFPSSHTTHSFAHQTTSGGTSSEYVDLEQACTSSSLDKRRESNQESWEPYYTQNEDGDTLLHTSIIQGYVDACLRIIDLAPEPCLYNILNDDNQTALHLAVITNQPKVVRKLVISGADLTIRNFHGNTALHLACVTGNMECCLALTESISYHERCTSPGKMISLPQNLEQRNYNGETCLHVAARTNRVELVHLLVGLGANLQARDCLGGRTPLHLSIERGALDVAKYLLREHRGPHLEISSYAGHTALEFVLSCVQDKNLARELALQLENVSSSIDELQQSTSTFREMPGFALVQGEA</sequence>